<proteinExistence type="predicted"/>
<feature type="transmembrane region" description="Helical" evidence="1">
    <location>
        <begin position="165"/>
        <end position="185"/>
    </location>
</feature>
<dbReference type="Pfam" id="PF06055">
    <property type="entry name" value="ExoD"/>
    <property type="match status" value="1"/>
</dbReference>
<organism evidence="2 3">
    <name type="scientific">Celeribacter indicus</name>
    <dbReference type="NCBI Taxonomy" id="1208324"/>
    <lineage>
        <taxon>Bacteria</taxon>
        <taxon>Pseudomonadati</taxon>
        <taxon>Pseudomonadota</taxon>
        <taxon>Alphaproteobacteria</taxon>
        <taxon>Rhodobacterales</taxon>
        <taxon>Roseobacteraceae</taxon>
        <taxon>Celeribacter</taxon>
    </lineage>
</organism>
<dbReference type="EMBL" id="CP004393">
    <property type="protein sequence ID" value="AJE49053.1"/>
    <property type="molecule type" value="Genomic_DNA"/>
</dbReference>
<sequence>MGEIVDRLADAAERGEEVALENILDTLGRASFVPMLMAAALAVVTPLSGIPLFSSLCGITIALISAQMVIGRDCLWMPRWLGRRTVPAARLKTATDALRKPAGWLDRNSGERLRPLVSPPMDRVISLICMLCGLTMPLLELVPFTSSILGTAVAFLSLTLLVQDGLFALIGFSVIGVAVGVGIYVI</sequence>
<evidence type="ECO:0000313" key="3">
    <source>
        <dbReference type="Proteomes" id="UP000031521"/>
    </source>
</evidence>
<dbReference type="AlphaFoldDB" id="A0A0B5E024"/>
<dbReference type="PANTHER" id="PTHR41795:SF1">
    <property type="entry name" value="EXOPOLYSACCHARIDE SYNTHESIS PROTEIN"/>
    <property type="match status" value="1"/>
</dbReference>
<dbReference type="PANTHER" id="PTHR41795">
    <property type="entry name" value="EXOPOLYSACCHARIDE SYNTHESIS PROTEIN"/>
    <property type="match status" value="1"/>
</dbReference>
<protein>
    <submittedName>
        <fullName evidence="2">Exopolysaccharide synthesis, ExoD</fullName>
    </submittedName>
</protein>
<dbReference type="STRING" id="1208324.P73_4338"/>
<dbReference type="KEGG" id="cid:P73_4338"/>
<evidence type="ECO:0000256" key="1">
    <source>
        <dbReference type="SAM" id="Phobius"/>
    </source>
</evidence>
<gene>
    <name evidence="2" type="ORF">P73_4338</name>
</gene>
<name>A0A0B5E024_9RHOB</name>
<feature type="transmembrane region" description="Helical" evidence="1">
    <location>
        <begin position="124"/>
        <end position="145"/>
    </location>
</feature>
<dbReference type="Proteomes" id="UP000031521">
    <property type="component" value="Chromosome"/>
</dbReference>
<keyword evidence="1" id="KW-1133">Transmembrane helix</keyword>
<dbReference type="PIRSF" id="PIRSF033239">
    <property type="entry name" value="ExoD"/>
    <property type="match status" value="1"/>
</dbReference>
<reference evidence="2 3" key="1">
    <citation type="journal article" date="2014" name="Int. J. Syst. Evol. Microbiol.">
        <title>Celeribacter indicus sp. nov., a polycyclic aromatic hydrocarbon-degrading bacterium from deep-sea sediment and reclassification of Huaishuia halophila as Celeribacter halophilus comb. nov.</title>
        <authorList>
            <person name="Lai Q."/>
            <person name="Cao J."/>
            <person name="Yuan J."/>
            <person name="Li F."/>
            <person name="Shao Z."/>
        </authorList>
    </citation>
    <scope>NUCLEOTIDE SEQUENCE [LARGE SCALE GENOMIC DNA]</scope>
    <source>
        <strain evidence="2">P73</strain>
    </source>
</reference>
<keyword evidence="1" id="KW-0812">Transmembrane</keyword>
<feature type="transmembrane region" description="Helical" evidence="1">
    <location>
        <begin position="50"/>
        <end position="70"/>
    </location>
</feature>
<dbReference type="HOGENOM" id="CLU_093444_1_0_5"/>
<keyword evidence="1" id="KW-0472">Membrane</keyword>
<accession>A0A0B5E024</accession>
<keyword evidence="3" id="KW-1185">Reference proteome</keyword>
<dbReference type="InterPro" id="IPR010331">
    <property type="entry name" value="ExoD"/>
</dbReference>
<evidence type="ECO:0000313" key="2">
    <source>
        <dbReference type="EMBL" id="AJE49053.1"/>
    </source>
</evidence>